<evidence type="ECO:0000313" key="7">
    <source>
        <dbReference type="EMBL" id="PXW76372.1"/>
    </source>
</evidence>
<feature type="signal peptide" evidence="6">
    <location>
        <begin position="1"/>
        <end position="20"/>
    </location>
</feature>
<keyword evidence="8" id="KW-1185">Reference proteome</keyword>
<evidence type="ECO:0000256" key="2">
    <source>
        <dbReference type="ARBA" id="ARBA00022842"/>
    </source>
</evidence>
<keyword evidence="2 5" id="KW-0460">Magnesium</keyword>
<evidence type="ECO:0000256" key="6">
    <source>
        <dbReference type="SAM" id="SignalP"/>
    </source>
</evidence>
<dbReference type="InterPro" id="IPR011217">
    <property type="entry name" value="Vgb_bact"/>
</dbReference>
<evidence type="ECO:0000256" key="1">
    <source>
        <dbReference type="ARBA" id="ARBA00022723"/>
    </source>
</evidence>
<keyword evidence="1 5" id="KW-0479">Metal-binding</keyword>
<dbReference type="GO" id="GO:0000287">
    <property type="term" value="F:magnesium ion binding"/>
    <property type="evidence" value="ECO:0007669"/>
    <property type="project" value="UniProtKB-UniRule"/>
</dbReference>
<dbReference type="EC" id="4.2.99.-" evidence="5"/>
<evidence type="ECO:0000256" key="5">
    <source>
        <dbReference type="PIRNR" id="PIRNR026412"/>
    </source>
</evidence>
<name>A0A2V3V3K8_9SPHN</name>
<keyword evidence="3 5" id="KW-0456">Lyase</keyword>
<accession>A0A2V3V3K8</accession>
<organism evidence="7 8">
    <name type="scientific">Blastomonas natatoria</name>
    <dbReference type="NCBI Taxonomy" id="34015"/>
    <lineage>
        <taxon>Bacteria</taxon>
        <taxon>Pseudomonadati</taxon>
        <taxon>Pseudomonadota</taxon>
        <taxon>Alphaproteobacteria</taxon>
        <taxon>Sphingomonadales</taxon>
        <taxon>Sphingomonadaceae</taxon>
        <taxon>Blastomonas</taxon>
    </lineage>
</organism>
<dbReference type="PIRSF" id="PIRSF026412">
    <property type="entry name" value="Streptogrm_lyase"/>
    <property type="match status" value="1"/>
</dbReference>
<dbReference type="AlphaFoldDB" id="A0A2V3V3K8"/>
<dbReference type="InterPro" id="IPR015943">
    <property type="entry name" value="WD40/YVTN_repeat-like_dom_sf"/>
</dbReference>
<keyword evidence="6" id="KW-0732">Signal</keyword>
<keyword evidence="4 5" id="KW-0046">Antibiotic resistance</keyword>
<gene>
    <name evidence="7" type="ORF">C7451_105145</name>
</gene>
<feature type="chain" id="PRO_5015886631" description="Virginiamycin B lyase" evidence="6">
    <location>
        <begin position="21"/>
        <end position="333"/>
    </location>
</feature>
<dbReference type="Gene3D" id="2.130.10.10">
    <property type="entry name" value="YVTN repeat-like/Quinoprotein amine dehydrogenase"/>
    <property type="match status" value="1"/>
</dbReference>
<comment type="caution">
    <text evidence="7">The sequence shown here is derived from an EMBL/GenBank/DDBJ whole genome shotgun (WGS) entry which is preliminary data.</text>
</comment>
<dbReference type="GO" id="GO:0030288">
    <property type="term" value="C:outer membrane-bounded periplasmic space"/>
    <property type="evidence" value="ECO:0007669"/>
    <property type="project" value="TreeGrafter"/>
</dbReference>
<dbReference type="Proteomes" id="UP000248014">
    <property type="component" value="Unassembled WGS sequence"/>
</dbReference>
<dbReference type="RefSeq" id="WP_244181731.1">
    <property type="nucleotide sequence ID" value="NZ_QJJM01000005.1"/>
</dbReference>
<proteinExistence type="inferred from homology"/>
<dbReference type="EMBL" id="QJJM01000005">
    <property type="protein sequence ID" value="PXW76372.1"/>
    <property type="molecule type" value="Genomic_DNA"/>
</dbReference>
<comment type="function">
    <text evidence="5">Inactivates the type B streptogramin antibiotics by linearizing the lactone ring at the ester linkage, generating a free phenylglycine carboxylate and converting the threonyl moiety into 2-amino-butenoic acid.</text>
</comment>
<dbReference type="GO" id="GO:0017001">
    <property type="term" value="P:antibiotic catabolic process"/>
    <property type="evidence" value="ECO:0007669"/>
    <property type="project" value="UniProtKB-UniRule"/>
</dbReference>
<comment type="cofactor">
    <cofactor evidence="5">
        <name>Mg(2+)</name>
        <dbReference type="ChEBI" id="CHEBI:18420"/>
    </cofactor>
</comment>
<evidence type="ECO:0000256" key="3">
    <source>
        <dbReference type="ARBA" id="ARBA00023239"/>
    </source>
</evidence>
<dbReference type="Pfam" id="PF24684">
    <property type="entry name" value="Vgb_lyase"/>
    <property type="match status" value="1"/>
</dbReference>
<reference evidence="7 8" key="1">
    <citation type="submission" date="2018-05" db="EMBL/GenBank/DDBJ databases">
        <title>Genomic Encyclopedia of Type Strains, Phase IV (KMG-IV): sequencing the most valuable type-strain genomes for metagenomic binning, comparative biology and taxonomic classification.</title>
        <authorList>
            <person name="Goeker M."/>
        </authorList>
    </citation>
    <scope>NUCLEOTIDE SEQUENCE [LARGE SCALE GENOMIC DNA]</scope>
    <source>
        <strain evidence="7 8">DSM 3183</strain>
    </source>
</reference>
<sequence length="333" mass="36430">MYRIVLGALTVAGLASMPMAARDKAQIAASAEISSNVQLFELPRGSRPHDVAPAPDGRIWYTAQRQGALGILDPATGEVKQIPLGPESAPHGVIQGPDGMAWITDGGQNAIVRYNPKNGKLDVWKLPEDTGYTNLNTGAFDARGTHWFTGQNGIYGRVSASDGKVQVWKDPKGRGPYGIATAPDGTVWYVSLAGSHLARIDSATGEISVIEPPTSDAGLRRVWADSRGDLWITGWNSGELYRYRPSNRSWKTWKLPGDAPKAYAVYVDERDMVWVSDFGDNSTRVFDPRSEKFVRRYPGSGENANVRQILGRKGEVFLPESGTERLMVVRTDK</sequence>
<dbReference type="SUPFAM" id="SSF63829">
    <property type="entry name" value="Calcium-dependent phosphotriesterase"/>
    <property type="match status" value="1"/>
</dbReference>
<dbReference type="PANTHER" id="PTHR40274">
    <property type="entry name" value="VIRGINIAMYCIN B LYASE"/>
    <property type="match status" value="1"/>
</dbReference>
<evidence type="ECO:0000256" key="4">
    <source>
        <dbReference type="ARBA" id="ARBA00023251"/>
    </source>
</evidence>
<protein>
    <recommendedName>
        <fullName evidence="5">Virginiamycin B lyase</fullName>
        <ecNumber evidence="5">4.2.99.-</ecNumber>
    </recommendedName>
    <alternativeName>
        <fullName evidence="5">Streptogramin B lyase</fullName>
    </alternativeName>
</protein>
<comment type="subunit">
    <text evidence="5">Monomer.</text>
</comment>
<dbReference type="GO" id="GO:0016835">
    <property type="term" value="F:carbon-oxygen lyase activity"/>
    <property type="evidence" value="ECO:0007669"/>
    <property type="project" value="UniProtKB-UniRule"/>
</dbReference>
<comment type="similarity">
    <text evidence="5">Belongs to the Vgb family.</text>
</comment>
<dbReference type="InterPro" id="IPR051344">
    <property type="entry name" value="Vgb"/>
</dbReference>
<dbReference type="GO" id="GO:0046677">
    <property type="term" value="P:response to antibiotic"/>
    <property type="evidence" value="ECO:0007669"/>
    <property type="project" value="UniProtKB-UniRule"/>
</dbReference>
<evidence type="ECO:0000313" key="8">
    <source>
        <dbReference type="Proteomes" id="UP000248014"/>
    </source>
</evidence>
<dbReference type="PANTHER" id="PTHR40274:SF3">
    <property type="entry name" value="VIRGINIAMYCIN B LYASE"/>
    <property type="match status" value="1"/>
</dbReference>